<protein>
    <submittedName>
        <fullName evidence="1">Uncharacterized protein</fullName>
    </submittedName>
</protein>
<evidence type="ECO:0000313" key="1">
    <source>
        <dbReference type="EMBL" id="SDW16415.1"/>
    </source>
</evidence>
<accession>A0A1H2RAV4</accession>
<dbReference type="AlphaFoldDB" id="A0A1H2RAV4"/>
<keyword evidence="2" id="KW-1185">Reference proteome</keyword>
<dbReference type="OrthoDB" id="9979623at2"/>
<sequence length="61" mass="7095">MKNRELEFVIIPGEEDLNQIIKKPIVDHVNREMGREVLKVICPIENSIYPVYKESTKAKQA</sequence>
<dbReference type="Proteomes" id="UP000198534">
    <property type="component" value="Unassembled WGS sequence"/>
</dbReference>
<name>A0A1H2RAV4_9BACL</name>
<dbReference type="EMBL" id="FNNQ01000001">
    <property type="protein sequence ID" value="SDW16415.1"/>
    <property type="molecule type" value="Genomic_DNA"/>
</dbReference>
<proteinExistence type="predicted"/>
<dbReference type="RefSeq" id="WP_091735341.1">
    <property type="nucleotide sequence ID" value="NZ_FNNQ01000001.1"/>
</dbReference>
<organism evidence="1 2">
    <name type="scientific">Marininema mesophilum</name>
    <dbReference type="NCBI Taxonomy" id="1048340"/>
    <lineage>
        <taxon>Bacteria</taxon>
        <taxon>Bacillati</taxon>
        <taxon>Bacillota</taxon>
        <taxon>Bacilli</taxon>
        <taxon>Bacillales</taxon>
        <taxon>Thermoactinomycetaceae</taxon>
        <taxon>Marininema</taxon>
    </lineage>
</organism>
<evidence type="ECO:0000313" key="2">
    <source>
        <dbReference type="Proteomes" id="UP000198534"/>
    </source>
</evidence>
<gene>
    <name evidence="1" type="ORF">SAMN05444487_101421</name>
</gene>
<reference evidence="1 2" key="1">
    <citation type="submission" date="2016-10" db="EMBL/GenBank/DDBJ databases">
        <authorList>
            <person name="de Groot N.N."/>
        </authorList>
    </citation>
    <scope>NUCLEOTIDE SEQUENCE [LARGE SCALE GENOMIC DNA]</scope>
    <source>
        <strain evidence="1 2">DSM 45610</strain>
    </source>
</reference>